<evidence type="ECO:0000256" key="8">
    <source>
        <dbReference type="ARBA" id="ARBA00022694"/>
    </source>
</evidence>
<evidence type="ECO:0000256" key="6">
    <source>
        <dbReference type="ARBA" id="ARBA00022490"/>
    </source>
</evidence>
<dbReference type="GO" id="GO:0005634">
    <property type="term" value="C:nucleus"/>
    <property type="evidence" value="ECO:0007669"/>
    <property type="project" value="UniProtKB-SubCell"/>
</dbReference>
<dbReference type="EMBL" id="JARPUR010000005">
    <property type="protein sequence ID" value="KAK4875944.1"/>
    <property type="molecule type" value="Genomic_DNA"/>
</dbReference>
<dbReference type="GO" id="GO:0005737">
    <property type="term" value="C:cytoplasm"/>
    <property type="evidence" value="ECO:0007669"/>
    <property type="project" value="UniProtKB-SubCell"/>
</dbReference>
<dbReference type="InterPro" id="IPR001680">
    <property type="entry name" value="WD40_rpt"/>
</dbReference>
<dbReference type="PROSITE" id="PS50082">
    <property type="entry name" value="WD_REPEATS_2"/>
    <property type="match status" value="5"/>
</dbReference>
<protein>
    <recommendedName>
        <fullName evidence="5">Elongator complex protein 2</fullName>
    </recommendedName>
</protein>
<feature type="repeat" description="WD" evidence="11">
    <location>
        <begin position="202"/>
        <end position="239"/>
    </location>
</feature>
<reference evidence="13" key="1">
    <citation type="submission" date="2023-01" db="EMBL/GenBank/DDBJ databases">
        <title>Key to firefly adult light organ development and bioluminescence: homeobox transcription factors regulate luciferase expression and transportation to peroxisome.</title>
        <authorList>
            <person name="Fu X."/>
        </authorList>
    </citation>
    <scope>NUCLEOTIDE SEQUENCE [LARGE SCALE GENOMIC DNA]</scope>
</reference>
<comment type="caution">
    <text evidence="12">The sequence shown here is derived from an EMBL/GenBank/DDBJ whole genome shotgun (WGS) entry which is preliminary data.</text>
</comment>
<evidence type="ECO:0000256" key="9">
    <source>
        <dbReference type="ARBA" id="ARBA00022737"/>
    </source>
</evidence>
<dbReference type="GO" id="GO:0002098">
    <property type="term" value="P:tRNA wobble uridine modification"/>
    <property type="evidence" value="ECO:0007669"/>
    <property type="project" value="InterPro"/>
</dbReference>
<comment type="subcellular location">
    <subcellularLocation>
        <location evidence="2">Cytoplasm</location>
    </subcellularLocation>
    <subcellularLocation>
        <location evidence="1">Nucleus</location>
    </subcellularLocation>
</comment>
<evidence type="ECO:0000256" key="5">
    <source>
        <dbReference type="ARBA" id="ARBA00020267"/>
    </source>
</evidence>
<feature type="repeat" description="WD" evidence="11">
    <location>
        <begin position="639"/>
        <end position="670"/>
    </location>
</feature>
<dbReference type="Proteomes" id="UP001353858">
    <property type="component" value="Unassembled WGS sequence"/>
</dbReference>
<organism evidence="12 13">
    <name type="scientific">Aquatica leii</name>
    <dbReference type="NCBI Taxonomy" id="1421715"/>
    <lineage>
        <taxon>Eukaryota</taxon>
        <taxon>Metazoa</taxon>
        <taxon>Ecdysozoa</taxon>
        <taxon>Arthropoda</taxon>
        <taxon>Hexapoda</taxon>
        <taxon>Insecta</taxon>
        <taxon>Pterygota</taxon>
        <taxon>Neoptera</taxon>
        <taxon>Endopterygota</taxon>
        <taxon>Coleoptera</taxon>
        <taxon>Polyphaga</taxon>
        <taxon>Elateriformia</taxon>
        <taxon>Elateroidea</taxon>
        <taxon>Lampyridae</taxon>
        <taxon>Luciolinae</taxon>
        <taxon>Aquatica</taxon>
    </lineage>
</organism>
<feature type="repeat" description="WD" evidence="11">
    <location>
        <begin position="370"/>
        <end position="400"/>
    </location>
</feature>
<accession>A0AAN7PST1</accession>
<keyword evidence="8" id="KW-0819">tRNA processing</keyword>
<evidence type="ECO:0000313" key="12">
    <source>
        <dbReference type="EMBL" id="KAK4875944.1"/>
    </source>
</evidence>
<feature type="repeat" description="WD" evidence="11">
    <location>
        <begin position="275"/>
        <end position="306"/>
    </location>
</feature>
<evidence type="ECO:0000256" key="3">
    <source>
        <dbReference type="ARBA" id="ARBA00005043"/>
    </source>
</evidence>
<dbReference type="PROSITE" id="PS50294">
    <property type="entry name" value="WD_REPEATS_REGION"/>
    <property type="match status" value="3"/>
</dbReference>
<keyword evidence="6" id="KW-0963">Cytoplasm</keyword>
<dbReference type="GO" id="GO:0033588">
    <property type="term" value="C:elongator holoenzyme complex"/>
    <property type="evidence" value="ECO:0007669"/>
    <property type="project" value="InterPro"/>
</dbReference>
<dbReference type="Gene3D" id="2.130.10.10">
    <property type="entry name" value="YVTN repeat-like/Quinoprotein amine dehydrogenase"/>
    <property type="match status" value="5"/>
</dbReference>
<dbReference type="FunFam" id="2.130.10.10:FF:000400">
    <property type="entry name" value="Elongator acetyltransferase complex subunit 2"/>
    <property type="match status" value="1"/>
</dbReference>
<evidence type="ECO:0000256" key="11">
    <source>
        <dbReference type="PROSITE-ProRule" id="PRU00221"/>
    </source>
</evidence>
<dbReference type="PANTHER" id="PTHR44111:SF1">
    <property type="entry name" value="ELONGATOR COMPLEX PROTEIN 2"/>
    <property type="match status" value="1"/>
</dbReference>
<evidence type="ECO:0000256" key="4">
    <source>
        <dbReference type="ARBA" id="ARBA00005881"/>
    </source>
</evidence>
<sequence length="789" mass="88599">MSYEINYTSCACNQTPTSASWGKNNLICFASCNSVRIYDPTWGSGGKIINTLCSHTKRVNSVKWISGCRYETELVSGSTDGNAIVWTLKDKHYVPCVLQGHEENVNIVDGLYKNVEKGFVVVATASLDSSIKIWTRTTFKDEFELIQSIDYGYSIAMALCLSFLPHSDLVIMACGMDNSNIQLYVEDWCNTEVLKFTTSEVLKGHENWVRGLDFAVDNGGNLMLASSSQDSLIRLWKFSYGILSNEAFDEYDLILKKSKIKTENAEYVISLESILAGHEAWVYSVNWNSRDFTLLSASLDKSMIIWAYDPDSGLWLEKVRVGEVGGNTLGFYGGMFGPDGFTILAHGYHGAFHIWKLLKGSDVWEPQVTVNGHFNEVVDLSWEPKGEFLLTVSTDQTTRIHAPWRFADKEATWHEIARPQVHGHDMSCIAVLSRYRFASGAEEKIVRTFKAPKNFVENFTRICGIQESFYEELPSDPKGASVPSLGLSNKAVYENDNIDQAIPKSAKETYSEESYFKAVELLAPPTEETLLQNTLWPEIQKLYGHGYEIYSLAASSDGLYLASACKSTSKEHAAILLWDTSNWKQLQKLYSHTLTIAQLAFSPNSKHLLSVSRDRRWSLFTKNDDTQQFEFVATTDKKTGIHSRIIWCCAWSHDSSYFTTGSRDGKVVIWTKNIDKPSESILGSYEAVGSVLELKNDSVTALAFAPSVINGNYVIAIGFECGVIKLYKWNKRDWTVFLTLDNSAAHHLTVRRLSFRPSLEEKHLSRTSLQLASCGSDNAVRIYSINVNS</sequence>
<dbReference type="InterPro" id="IPR037289">
    <property type="entry name" value="Elp2"/>
</dbReference>
<comment type="pathway">
    <text evidence="3">tRNA modification; 5-methoxycarbonylmethyl-2-thiouridine-tRNA biosynthesis.</text>
</comment>
<dbReference type="SUPFAM" id="SSF50978">
    <property type="entry name" value="WD40 repeat-like"/>
    <property type="match status" value="3"/>
</dbReference>
<dbReference type="Pfam" id="PF00400">
    <property type="entry name" value="WD40"/>
    <property type="match status" value="8"/>
</dbReference>
<evidence type="ECO:0000313" key="13">
    <source>
        <dbReference type="Proteomes" id="UP001353858"/>
    </source>
</evidence>
<comment type="similarity">
    <text evidence="4">Belongs to the WD repeat ELP2 family.</text>
</comment>
<evidence type="ECO:0000256" key="1">
    <source>
        <dbReference type="ARBA" id="ARBA00004123"/>
    </source>
</evidence>
<dbReference type="PANTHER" id="PTHR44111">
    <property type="entry name" value="ELONGATOR COMPLEX PROTEIN 2"/>
    <property type="match status" value="1"/>
</dbReference>
<dbReference type="SMART" id="SM00320">
    <property type="entry name" value="WD40"/>
    <property type="match status" value="12"/>
</dbReference>
<dbReference type="InterPro" id="IPR015943">
    <property type="entry name" value="WD40/YVTN_repeat-like_dom_sf"/>
</dbReference>
<name>A0AAN7PST1_9COLE</name>
<feature type="repeat" description="WD" evidence="11">
    <location>
        <begin position="52"/>
        <end position="89"/>
    </location>
</feature>
<evidence type="ECO:0000256" key="10">
    <source>
        <dbReference type="ARBA" id="ARBA00023242"/>
    </source>
</evidence>
<keyword evidence="7 11" id="KW-0853">WD repeat</keyword>
<gene>
    <name evidence="12" type="ORF">RN001_012366</name>
</gene>
<keyword evidence="10" id="KW-0539">Nucleus</keyword>
<dbReference type="InterPro" id="IPR036322">
    <property type="entry name" value="WD40_repeat_dom_sf"/>
</dbReference>
<evidence type="ECO:0000256" key="7">
    <source>
        <dbReference type="ARBA" id="ARBA00022574"/>
    </source>
</evidence>
<evidence type="ECO:0000256" key="2">
    <source>
        <dbReference type="ARBA" id="ARBA00004496"/>
    </source>
</evidence>
<proteinExistence type="inferred from homology"/>
<keyword evidence="13" id="KW-1185">Reference proteome</keyword>
<dbReference type="AlphaFoldDB" id="A0AAN7PST1"/>
<keyword evidence="9" id="KW-0677">Repeat</keyword>